<evidence type="ECO:0000313" key="2">
    <source>
        <dbReference type="EMBL" id="CAB4142654.1"/>
    </source>
</evidence>
<keyword evidence="1" id="KW-0812">Transmembrane</keyword>
<keyword evidence="1" id="KW-1133">Transmembrane helix</keyword>
<evidence type="ECO:0000256" key="1">
    <source>
        <dbReference type="SAM" id="Phobius"/>
    </source>
</evidence>
<accession>A0A6J5M7J3</accession>
<keyword evidence="1" id="KW-0472">Membrane</keyword>
<dbReference type="EMBL" id="LR796423">
    <property type="protein sequence ID" value="CAB4142654.1"/>
    <property type="molecule type" value="Genomic_DNA"/>
</dbReference>
<organism evidence="2">
    <name type="scientific">uncultured Caudovirales phage</name>
    <dbReference type="NCBI Taxonomy" id="2100421"/>
    <lineage>
        <taxon>Viruses</taxon>
        <taxon>Duplodnaviria</taxon>
        <taxon>Heunggongvirae</taxon>
        <taxon>Uroviricota</taxon>
        <taxon>Caudoviricetes</taxon>
        <taxon>Peduoviridae</taxon>
        <taxon>Maltschvirus</taxon>
        <taxon>Maltschvirus maltsch</taxon>
    </lineage>
</organism>
<protein>
    <submittedName>
        <fullName evidence="2">Uncharacterized protein</fullName>
    </submittedName>
</protein>
<name>A0A6J5M7J3_9CAUD</name>
<proteinExistence type="predicted"/>
<sequence>MNHPDPKKHQYISFVKSAIRIAGCVCAIYSGTILGLAIALLVAEVVGIYEELV</sequence>
<feature type="transmembrane region" description="Helical" evidence="1">
    <location>
        <begin position="21"/>
        <end position="43"/>
    </location>
</feature>
<gene>
    <name evidence="2" type="ORF">UFOVP447_23</name>
</gene>
<reference evidence="2" key="1">
    <citation type="submission" date="2020-04" db="EMBL/GenBank/DDBJ databases">
        <authorList>
            <person name="Chiriac C."/>
            <person name="Salcher M."/>
            <person name="Ghai R."/>
            <person name="Kavagutti S V."/>
        </authorList>
    </citation>
    <scope>NUCLEOTIDE SEQUENCE</scope>
</reference>